<gene>
    <name evidence="1" type="ORF">PBRASI_LOCUS4637</name>
</gene>
<comment type="caution">
    <text evidence="1">The sequence shown here is derived from an EMBL/GenBank/DDBJ whole genome shotgun (WGS) entry which is preliminary data.</text>
</comment>
<dbReference type="EMBL" id="CAJVPI010000494">
    <property type="protein sequence ID" value="CAG8542008.1"/>
    <property type="molecule type" value="Genomic_DNA"/>
</dbReference>
<keyword evidence="2" id="KW-1185">Reference proteome</keyword>
<accession>A0A9N9ATS8</accession>
<reference evidence="1" key="1">
    <citation type="submission" date="2021-06" db="EMBL/GenBank/DDBJ databases">
        <authorList>
            <person name="Kallberg Y."/>
            <person name="Tangrot J."/>
            <person name="Rosling A."/>
        </authorList>
    </citation>
    <scope>NUCLEOTIDE SEQUENCE</scope>
    <source>
        <strain evidence="1">BR232B</strain>
    </source>
</reference>
<dbReference type="Proteomes" id="UP000789739">
    <property type="component" value="Unassembled WGS sequence"/>
</dbReference>
<evidence type="ECO:0000313" key="1">
    <source>
        <dbReference type="EMBL" id="CAG8542008.1"/>
    </source>
</evidence>
<evidence type="ECO:0000313" key="2">
    <source>
        <dbReference type="Proteomes" id="UP000789739"/>
    </source>
</evidence>
<dbReference type="OrthoDB" id="10306165at2759"/>
<proteinExistence type="predicted"/>
<organism evidence="1 2">
    <name type="scientific">Paraglomus brasilianum</name>
    <dbReference type="NCBI Taxonomy" id="144538"/>
    <lineage>
        <taxon>Eukaryota</taxon>
        <taxon>Fungi</taxon>
        <taxon>Fungi incertae sedis</taxon>
        <taxon>Mucoromycota</taxon>
        <taxon>Glomeromycotina</taxon>
        <taxon>Glomeromycetes</taxon>
        <taxon>Paraglomerales</taxon>
        <taxon>Paraglomeraceae</taxon>
        <taxon>Paraglomus</taxon>
    </lineage>
</organism>
<dbReference type="SUPFAM" id="SSF47095">
    <property type="entry name" value="HMG-box"/>
    <property type="match status" value="2"/>
</dbReference>
<sequence>MSRHNNHFQHHYIGPQPCRKSSTGLYDYHSSFSAGVAYSLNDKKKRVVAPQTKGRFSETTQSINIDSRQFGKLLFTEEQRRTFMKGKPNMTLEDFSANVECSWKYLTQQQRDEYWRRAAYIAQTGCQAQKIMDNLKALSRHVPFIEESTIRQITDERWDRMTVERRAPWIEKSFADQRKYFVERKLYVEAMEEREKYFAELGYQY</sequence>
<dbReference type="InterPro" id="IPR036910">
    <property type="entry name" value="HMG_box_dom_sf"/>
</dbReference>
<name>A0A9N9ATS8_9GLOM</name>
<protein>
    <submittedName>
        <fullName evidence="1">3171_t:CDS:1</fullName>
    </submittedName>
</protein>
<dbReference type="AlphaFoldDB" id="A0A9N9ATS8"/>